<dbReference type="PANTHER" id="PTHR14240:SF1">
    <property type="entry name" value="PROTEIN FANTOM-RELATED"/>
    <property type="match status" value="1"/>
</dbReference>
<keyword evidence="1" id="KW-0175">Coiled coil</keyword>
<organism evidence="3 4">
    <name type="scientific">Xenoophorus captivus</name>
    <dbReference type="NCBI Taxonomy" id="1517983"/>
    <lineage>
        <taxon>Eukaryota</taxon>
        <taxon>Metazoa</taxon>
        <taxon>Chordata</taxon>
        <taxon>Craniata</taxon>
        <taxon>Vertebrata</taxon>
        <taxon>Euteleostomi</taxon>
        <taxon>Actinopterygii</taxon>
        <taxon>Neopterygii</taxon>
        <taxon>Teleostei</taxon>
        <taxon>Neoteleostei</taxon>
        <taxon>Acanthomorphata</taxon>
        <taxon>Ovalentaria</taxon>
        <taxon>Atherinomorphae</taxon>
        <taxon>Cyprinodontiformes</taxon>
        <taxon>Goodeidae</taxon>
        <taxon>Xenoophorus</taxon>
    </lineage>
</organism>
<keyword evidence="4" id="KW-1185">Reference proteome</keyword>
<evidence type="ECO:0000256" key="1">
    <source>
        <dbReference type="SAM" id="Coils"/>
    </source>
</evidence>
<evidence type="ECO:0000313" key="4">
    <source>
        <dbReference type="Proteomes" id="UP001434883"/>
    </source>
</evidence>
<evidence type="ECO:0000256" key="2">
    <source>
        <dbReference type="SAM" id="MobiDB-lite"/>
    </source>
</evidence>
<comment type="caution">
    <text evidence="3">The sequence shown here is derived from an EMBL/GenBank/DDBJ whole genome shotgun (WGS) entry which is preliminary data.</text>
</comment>
<dbReference type="InterPro" id="IPR031139">
    <property type="entry name" value="RPGRIP1_fam"/>
</dbReference>
<gene>
    <name evidence="3" type="ORF">XENOCAPTIV_013877</name>
</gene>
<dbReference type="PANTHER" id="PTHR14240">
    <property type="entry name" value="RETINITIS PIGMENTOSA GTPASE REGULATOR-INTERACTING PROTEIN"/>
    <property type="match status" value="1"/>
</dbReference>
<name>A0ABV0RQM9_9TELE</name>
<sequence length="271" mass="30990">MKLVKDRGRMEQLAAGAAQPLSRFRDLEMEEMVEELQEKVRGLQAENEGLKQRLVVAKQQIINSQSRRQTQYEHVHSRVNCGVKKLRDDSSSPSPGRQRSESKQFAHRLRMCSVQHLQGIIGWIQFNTESVQFRPTTVKCFLGAETTGCLMVFQGKRAMVKVVELTAQLKDERMKNLELDKQLQTANFTKIQVEQVRLPVITSVSLFVRSAFDVSQQKGQLREQQLKLQIVQLETALKADLVDKNEILDRIKSERGLFLSHNVCSAELQAD</sequence>
<reference evidence="3 4" key="1">
    <citation type="submission" date="2021-06" db="EMBL/GenBank/DDBJ databases">
        <authorList>
            <person name="Palmer J.M."/>
        </authorList>
    </citation>
    <scope>NUCLEOTIDE SEQUENCE [LARGE SCALE GENOMIC DNA]</scope>
    <source>
        <strain evidence="3 4">XC_2019</strain>
        <tissue evidence="3">Muscle</tissue>
    </source>
</reference>
<feature type="region of interest" description="Disordered" evidence="2">
    <location>
        <begin position="84"/>
        <end position="104"/>
    </location>
</feature>
<dbReference type="Proteomes" id="UP001434883">
    <property type="component" value="Unassembled WGS sequence"/>
</dbReference>
<accession>A0ABV0RQM9</accession>
<proteinExistence type="predicted"/>
<feature type="coiled-coil region" evidence="1">
    <location>
        <begin position="26"/>
        <end position="60"/>
    </location>
</feature>
<evidence type="ECO:0000313" key="3">
    <source>
        <dbReference type="EMBL" id="MEQ2210466.1"/>
    </source>
</evidence>
<protein>
    <submittedName>
        <fullName evidence="3">Uncharacterized protein</fullName>
    </submittedName>
</protein>
<dbReference type="EMBL" id="JAHRIN010053296">
    <property type="protein sequence ID" value="MEQ2210466.1"/>
    <property type="molecule type" value="Genomic_DNA"/>
</dbReference>